<dbReference type="InterPro" id="IPR043164">
    <property type="entry name" value="Ribosomal_uL10-like_insert_sf"/>
</dbReference>
<keyword evidence="3" id="KW-1185">Reference proteome</keyword>
<protein>
    <submittedName>
        <fullName evidence="2">Ribosome assembly factor mrt4</fullName>
    </submittedName>
</protein>
<evidence type="ECO:0000256" key="1">
    <source>
        <dbReference type="ARBA" id="ARBA00008889"/>
    </source>
</evidence>
<dbReference type="InterPro" id="IPR043141">
    <property type="entry name" value="Ribosomal_uL10-like_sf"/>
</dbReference>
<dbReference type="Gene3D" id="3.30.70.1730">
    <property type="match status" value="1"/>
</dbReference>
<reference evidence="2 3" key="1">
    <citation type="journal article" date="2020" name="Genome Biol. Evol.">
        <title>Comparative genomics of strictly vertically transmitted, feminizing microsporidia endosymbionts of amphipod crustaceans.</title>
        <authorList>
            <person name="Cormier A."/>
            <person name="Chebbi M.A."/>
            <person name="Giraud I."/>
            <person name="Wattier R."/>
            <person name="Teixeira M."/>
            <person name="Gilbert C."/>
            <person name="Rigaud T."/>
            <person name="Cordaux R."/>
        </authorList>
    </citation>
    <scope>NUCLEOTIDE SEQUENCE [LARGE SCALE GENOMIC DNA]</scope>
    <source>
        <strain evidence="2 3">Ou3-Ou53</strain>
    </source>
</reference>
<sequence>MKNLKHKKTKAKKLNDLEKFEEMLKQHPCAVAVENTDLKNNLLKSIRQEIENTSTLHVKKNFLIKKYKTEELEDKNFVFVFTDQKGIEKLKEYKYEAFLEEGDISPEEVVVKKGIIKDKALAEQLPTLTKDNLEYLEEDYKVVSAGEKVEKKQCEILKLLKKKLKEEPIKIISIFESEKLRLNK</sequence>
<accession>A0A9P6GZC7</accession>
<dbReference type="Pfam" id="PF00466">
    <property type="entry name" value="Ribosomal_L10"/>
    <property type="match status" value="1"/>
</dbReference>
<evidence type="ECO:0000313" key="3">
    <source>
        <dbReference type="Proteomes" id="UP000740883"/>
    </source>
</evidence>
<dbReference type="InterPro" id="IPR001790">
    <property type="entry name" value="Ribosomal_uL10"/>
</dbReference>
<comment type="similarity">
    <text evidence="1">Belongs to the universal ribosomal protein uL10 family.</text>
</comment>
<dbReference type="Proteomes" id="UP000740883">
    <property type="component" value="Unassembled WGS sequence"/>
</dbReference>
<proteinExistence type="inferred from homology"/>
<dbReference type="EMBL" id="SBJO01000072">
    <property type="protein sequence ID" value="KAF9763489.1"/>
    <property type="molecule type" value="Genomic_DNA"/>
</dbReference>
<name>A0A9P6GZC7_9MICR</name>
<evidence type="ECO:0000313" key="2">
    <source>
        <dbReference type="EMBL" id="KAF9763489.1"/>
    </source>
</evidence>
<comment type="caution">
    <text evidence="2">The sequence shown here is derived from an EMBL/GenBank/DDBJ whole genome shotgun (WGS) entry which is preliminary data.</text>
</comment>
<gene>
    <name evidence="2" type="primary">mrt4</name>
    <name evidence="2" type="ORF">NGRA_1228</name>
</gene>
<dbReference type="OrthoDB" id="10262308at2759"/>
<dbReference type="AlphaFoldDB" id="A0A9P6GZC7"/>
<dbReference type="SUPFAM" id="SSF160369">
    <property type="entry name" value="Ribosomal protein L10-like"/>
    <property type="match status" value="1"/>
</dbReference>
<dbReference type="Gene3D" id="3.90.105.20">
    <property type="match status" value="1"/>
</dbReference>
<organism evidence="2 3">
    <name type="scientific">Nosema granulosis</name>
    <dbReference type="NCBI Taxonomy" id="83296"/>
    <lineage>
        <taxon>Eukaryota</taxon>
        <taxon>Fungi</taxon>
        <taxon>Fungi incertae sedis</taxon>
        <taxon>Microsporidia</taxon>
        <taxon>Nosematidae</taxon>
        <taxon>Nosema</taxon>
    </lineage>
</organism>